<evidence type="ECO:0000313" key="2">
    <source>
        <dbReference type="Proteomes" id="UP001138709"/>
    </source>
</evidence>
<name>A0A9X9X6X3_9PROT</name>
<proteinExistence type="predicted"/>
<keyword evidence="2" id="KW-1185">Reference proteome</keyword>
<reference evidence="1" key="2">
    <citation type="journal article" date="2021" name="Syst. Appl. Microbiol.">
        <title>Roseomonas hellenica sp. nov., isolated from roots of wild-growing Alkanna tinctoria.</title>
        <authorList>
            <person name="Rat A."/>
            <person name="Naranjo H.D."/>
            <person name="Lebbe L."/>
            <person name="Cnockaert M."/>
            <person name="Krigas N."/>
            <person name="Grigoriadou K."/>
            <person name="Maloupa E."/>
            <person name="Willems A."/>
        </authorList>
    </citation>
    <scope>NUCLEOTIDE SEQUENCE</scope>
    <source>
        <strain evidence="1">LMG 31228</strain>
    </source>
</reference>
<organism evidence="1 2">
    <name type="scientific">Neoroseomonas eburnea</name>
    <dbReference type="NCBI Taxonomy" id="1346889"/>
    <lineage>
        <taxon>Bacteria</taxon>
        <taxon>Pseudomonadati</taxon>
        <taxon>Pseudomonadota</taxon>
        <taxon>Alphaproteobacteria</taxon>
        <taxon>Acetobacterales</taxon>
        <taxon>Acetobacteraceae</taxon>
        <taxon>Neoroseomonas</taxon>
    </lineage>
</organism>
<accession>A0A9X9X6X3</accession>
<dbReference type="Proteomes" id="UP001138709">
    <property type="component" value="Unassembled WGS sequence"/>
</dbReference>
<gene>
    <name evidence="1" type="ORF">GXW74_03085</name>
</gene>
<comment type="caution">
    <text evidence="1">The sequence shown here is derived from an EMBL/GenBank/DDBJ whole genome shotgun (WGS) entry which is preliminary data.</text>
</comment>
<dbReference type="AlphaFoldDB" id="A0A9X9X6X3"/>
<dbReference type="RefSeq" id="WP_211844814.1">
    <property type="nucleotide sequence ID" value="NZ_JAAEDL010000002.1"/>
</dbReference>
<sequence>MPRDARTPQPRIPYALRSGTQYVQGHHAARSETDTWTWKRVETLLRLRLGTARGDEWEWGVIDGLADTLISRGGTLDIEKKLGWRR</sequence>
<dbReference type="EMBL" id="JAAEDL010000002">
    <property type="protein sequence ID" value="MBR0679459.1"/>
    <property type="molecule type" value="Genomic_DNA"/>
</dbReference>
<protein>
    <submittedName>
        <fullName evidence="1">Uncharacterized protein</fullName>
    </submittedName>
</protein>
<evidence type="ECO:0000313" key="1">
    <source>
        <dbReference type="EMBL" id="MBR0679459.1"/>
    </source>
</evidence>
<reference evidence="1" key="1">
    <citation type="submission" date="2020-01" db="EMBL/GenBank/DDBJ databases">
        <authorList>
            <person name="Rat A."/>
        </authorList>
    </citation>
    <scope>NUCLEOTIDE SEQUENCE</scope>
    <source>
        <strain evidence="1">LMG 31228</strain>
    </source>
</reference>